<name>A0AA38RFZ8_9PEZI</name>
<feature type="transmembrane region" description="Helical" evidence="7">
    <location>
        <begin position="189"/>
        <end position="212"/>
    </location>
</feature>
<dbReference type="PANTHER" id="PTHR48022">
    <property type="entry name" value="PLASTIDIC GLUCOSE TRANSPORTER 4"/>
    <property type="match status" value="1"/>
</dbReference>
<accession>A0AA38RFZ8</accession>
<evidence type="ECO:0000313" key="9">
    <source>
        <dbReference type="EMBL" id="KAJ9137145.1"/>
    </source>
</evidence>
<evidence type="ECO:0000256" key="4">
    <source>
        <dbReference type="ARBA" id="ARBA00022692"/>
    </source>
</evidence>
<evidence type="ECO:0000259" key="8">
    <source>
        <dbReference type="PROSITE" id="PS50850"/>
    </source>
</evidence>
<feature type="domain" description="Major facilitator superfamily (MFS) profile" evidence="8">
    <location>
        <begin position="64"/>
        <end position="502"/>
    </location>
</feature>
<evidence type="ECO:0000313" key="10">
    <source>
        <dbReference type="Proteomes" id="UP001174694"/>
    </source>
</evidence>
<evidence type="ECO:0000256" key="3">
    <source>
        <dbReference type="ARBA" id="ARBA00022448"/>
    </source>
</evidence>
<dbReference type="EMBL" id="JANBVO010000036">
    <property type="protein sequence ID" value="KAJ9137145.1"/>
    <property type="molecule type" value="Genomic_DNA"/>
</dbReference>
<feature type="transmembrane region" description="Helical" evidence="7">
    <location>
        <begin position="355"/>
        <end position="372"/>
    </location>
</feature>
<proteinExistence type="inferred from homology"/>
<dbReference type="AlphaFoldDB" id="A0AA38RFZ8"/>
<evidence type="ECO:0000256" key="1">
    <source>
        <dbReference type="ARBA" id="ARBA00004141"/>
    </source>
</evidence>
<evidence type="ECO:0000256" key="5">
    <source>
        <dbReference type="ARBA" id="ARBA00022989"/>
    </source>
</evidence>
<feature type="transmembrane region" description="Helical" evidence="7">
    <location>
        <begin position="314"/>
        <end position="335"/>
    </location>
</feature>
<dbReference type="GO" id="GO:0005351">
    <property type="term" value="F:carbohydrate:proton symporter activity"/>
    <property type="evidence" value="ECO:0007669"/>
    <property type="project" value="TreeGrafter"/>
</dbReference>
<dbReference type="SUPFAM" id="SSF103473">
    <property type="entry name" value="MFS general substrate transporter"/>
    <property type="match status" value="1"/>
</dbReference>
<keyword evidence="5 7" id="KW-1133">Transmembrane helix</keyword>
<keyword evidence="6 7" id="KW-0472">Membrane</keyword>
<evidence type="ECO:0000256" key="6">
    <source>
        <dbReference type="ARBA" id="ARBA00023136"/>
    </source>
</evidence>
<dbReference type="PANTHER" id="PTHR48022:SF13">
    <property type="entry name" value="MAJOR FACILITATOR SUPERFAMILY (MFS) PROFILE DOMAIN-CONTAINING PROTEIN"/>
    <property type="match status" value="1"/>
</dbReference>
<dbReference type="GO" id="GO:0016020">
    <property type="term" value="C:membrane"/>
    <property type="evidence" value="ECO:0007669"/>
    <property type="project" value="UniProtKB-SubCell"/>
</dbReference>
<feature type="transmembrane region" description="Helical" evidence="7">
    <location>
        <begin position="379"/>
        <end position="400"/>
    </location>
</feature>
<dbReference type="PROSITE" id="PS50850">
    <property type="entry name" value="MFS"/>
    <property type="match status" value="1"/>
</dbReference>
<dbReference type="FunFam" id="1.20.1250.20:FF:000134">
    <property type="entry name" value="MFS sugar transporter protein"/>
    <property type="match status" value="1"/>
</dbReference>
<feature type="transmembrane region" description="Helical" evidence="7">
    <location>
        <begin position="452"/>
        <end position="472"/>
    </location>
</feature>
<protein>
    <submittedName>
        <fullName evidence="9">Sugar transporter</fullName>
    </submittedName>
</protein>
<dbReference type="Proteomes" id="UP001174694">
    <property type="component" value="Unassembled WGS sequence"/>
</dbReference>
<gene>
    <name evidence="9" type="ORF">NKR23_g9393</name>
</gene>
<feature type="transmembrane region" description="Helical" evidence="7">
    <location>
        <begin position="132"/>
        <end position="151"/>
    </location>
</feature>
<feature type="transmembrane region" description="Helical" evidence="7">
    <location>
        <begin position="412"/>
        <end position="431"/>
    </location>
</feature>
<dbReference type="InterPro" id="IPR036259">
    <property type="entry name" value="MFS_trans_sf"/>
</dbReference>
<feature type="transmembrane region" description="Helical" evidence="7">
    <location>
        <begin position="61"/>
        <end position="82"/>
    </location>
</feature>
<dbReference type="Gene3D" id="1.20.1250.20">
    <property type="entry name" value="MFS general substrate transporter like domains"/>
    <property type="match status" value="1"/>
</dbReference>
<organism evidence="9 10">
    <name type="scientific">Pleurostoma richardsiae</name>
    <dbReference type="NCBI Taxonomy" id="41990"/>
    <lineage>
        <taxon>Eukaryota</taxon>
        <taxon>Fungi</taxon>
        <taxon>Dikarya</taxon>
        <taxon>Ascomycota</taxon>
        <taxon>Pezizomycotina</taxon>
        <taxon>Sordariomycetes</taxon>
        <taxon>Sordariomycetidae</taxon>
        <taxon>Calosphaeriales</taxon>
        <taxon>Pleurostomataceae</taxon>
        <taxon>Pleurostoma</taxon>
    </lineage>
</organism>
<keyword evidence="9" id="KW-0762">Sugar transport</keyword>
<feature type="transmembrane region" description="Helical" evidence="7">
    <location>
        <begin position="102"/>
        <end position="125"/>
    </location>
</feature>
<comment type="caution">
    <text evidence="9">The sequence shown here is derived from an EMBL/GenBank/DDBJ whole genome shotgun (WGS) entry which is preliminary data.</text>
</comment>
<feature type="transmembrane region" description="Helical" evidence="7">
    <location>
        <begin position="478"/>
        <end position="498"/>
    </location>
</feature>
<evidence type="ECO:0000256" key="7">
    <source>
        <dbReference type="SAM" id="Phobius"/>
    </source>
</evidence>
<feature type="transmembrane region" description="Helical" evidence="7">
    <location>
        <begin position="157"/>
        <end position="177"/>
    </location>
</feature>
<reference evidence="9" key="1">
    <citation type="submission" date="2022-07" db="EMBL/GenBank/DDBJ databases">
        <title>Fungi with potential for degradation of polypropylene.</title>
        <authorList>
            <person name="Gostincar C."/>
        </authorList>
    </citation>
    <scope>NUCLEOTIDE SEQUENCE</scope>
    <source>
        <strain evidence="9">EXF-13308</strain>
    </source>
</reference>
<feature type="transmembrane region" description="Helical" evidence="7">
    <location>
        <begin position="224"/>
        <end position="242"/>
    </location>
</feature>
<keyword evidence="10" id="KW-1185">Reference proteome</keyword>
<keyword evidence="3" id="KW-0813">Transport</keyword>
<dbReference type="InterPro" id="IPR050360">
    <property type="entry name" value="MFS_Sugar_Transporters"/>
</dbReference>
<comment type="similarity">
    <text evidence="2">Belongs to the major facilitator superfamily. Sugar transporter (TC 2.A.1.1) family.</text>
</comment>
<evidence type="ECO:0000256" key="2">
    <source>
        <dbReference type="ARBA" id="ARBA00010992"/>
    </source>
</evidence>
<dbReference type="InterPro" id="IPR020846">
    <property type="entry name" value="MFS_dom"/>
</dbReference>
<sequence>MSPGGAEDSKTADVVHQDVVAEANKLGVDVDEVVATRITEEDMNRISAESLQIRSWTGFRIVLIMVVMGCNQAGYGVDWGVISGINSMDRWHTFFGFGNSGAILGTINGLMTIGNFVGAPFLALGDVIGRRGVNFLGNFIVIVAAFMQGFSPNLACFMVGRFLLGFGSSMCSAPQYMAEIAPPHLRGRLVGIFGACFQVGSIIMTAAMMGFTKWDNDYQWRCPLILEALFPFLVCSLIYLWCPESPRYLVMKGRTEEARQVVAKYMSSANSVDSPVVPLVIGQIEESLETTRAGVKAAYDFRPFFSKAVRYRTLILCLYSLFQQWNGGGILGYYLSPSLDTVGITKSLDQLGINLGLIIVYFVFTVVGSFLVDLARRRTLIFAGLISFIILQTAVTITSWQYNVHANEPSAILTVVWYFIYQTCSASLIATMHNLYPVEILSLPLRAKGMGFYNMFQGAAGVVQSYGISVGIEKVGYKIWVVYIVYNCLQLIAAYFLFPETSKLTLEEIDSIFETPGSNPVKLSLKISRAKREKEKAERSALQSAS</sequence>
<dbReference type="Pfam" id="PF00083">
    <property type="entry name" value="Sugar_tr"/>
    <property type="match status" value="1"/>
</dbReference>
<dbReference type="InterPro" id="IPR005828">
    <property type="entry name" value="MFS_sugar_transport-like"/>
</dbReference>
<keyword evidence="4 7" id="KW-0812">Transmembrane</keyword>
<comment type="subcellular location">
    <subcellularLocation>
        <location evidence="1">Membrane</location>
        <topology evidence="1">Multi-pass membrane protein</topology>
    </subcellularLocation>
</comment>